<sequence length="231" mass="24802">KIMLDPIIDPDDGEGRAMEREAFAAHMQQFSVRPVTGFGKLTSPLQTLHSLKEAIDVFIVDNGKLEDVQGRPPKRACTDHASTQALTASCGPAHPTTSHTCTSSAPLGAPIVTLLEFTSDEVPVSYICPLSRKLMLDPVLDRNNPGVSWERTAIEAHMEVYGSNPLTGTPLTPADLIPARNIRSAIGLWMRKHTRAFAAATSAAATTRTAIVRRTADVAALDSDGMVGHVR</sequence>
<dbReference type="InterPro" id="IPR003613">
    <property type="entry name" value="Ubox_domain"/>
</dbReference>
<dbReference type="PANTHER" id="PTHR46573:SF1">
    <property type="entry name" value="WD REPEAT, SAM AND U-BOX DOMAIN-CONTAINING PROTEIN 1"/>
    <property type="match status" value="1"/>
</dbReference>
<dbReference type="SMART" id="SM00504">
    <property type="entry name" value="Ubox"/>
    <property type="match status" value="1"/>
</dbReference>
<reference evidence="2 3" key="1">
    <citation type="journal article" date="2021" name="Sci. Rep.">
        <title>Genome sequencing of the multicellular alga Astrephomene provides insights into convergent evolution of germ-soma differentiation.</title>
        <authorList>
            <person name="Yamashita S."/>
            <person name="Yamamoto K."/>
            <person name="Matsuzaki R."/>
            <person name="Suzuki S."/>
            <person name="Yamaguchi H."/>
            <person name="Hirooka S."/>
            <person name="Minakuchi Y."/>
            <person name="Miyagishima S."/>
            <person name="Kawachi M."/>
            <person name="Toyoda A."/>
            <person name="Nozaki H."/>
        </authorList>
    </citation>
    <scope>NUCLEOTIDE SEQUENCE [LARGE SCALE GENOMIC DNA]</scope>
    <source>
        <strain evidence="2 3">NIES-4017</strain>
    </source>
</reference>
<keyword evidence="3" id="KW-1185">Reference proteome</keyword>
<dbReference type="AlphaFoldDB" id="A0AAD3DYQ3"/>
<feature type="non-terminal residue" evidence="2">
    <location>
        <position position="231"/>
    </location>
</feature>
<dbReference type="Pfam" id="PF04564">
    <property type="entry name" value="U-box"/>
    <property type="match status" value="1"/>
</dbReference>
<evidence type="ECO:0000259" key="1">
    <source>
        <dbReference type="PROSITE" id="PS51698"/>
    </source>
</evidence>
<feature type="non-terminal residue" evidence="2">
    <location>
        <position position="1"/>
    </location>
</feature>
<comment type="caution">
    <text evidence="2">The sequence shown here is derived from an EMBL/GenBank/DDBJ whole genome shotgun (WGS) entry which is preliminary data.</text>
</comment>
<evidence type="ECO:0000313" key="2">
    <source>
        <dbReference type="EMBL" id="GFR50474.1"/>
    </source>
</evidence>
<dbReference type="GO" id="GO:0004842">
    <property type="term" value="F:ubiquitin-protein transferase activity"/>
    <property type="evidence" value="ECO:0007669"/>
    <property type="project" value="InterPro"/>
</dbReference>
<dbReference type="SUPFAM" id="SSF57850">
    <property type="entry name" value="RING/U-box"/>
    <property type="match status" value="1"/>
</dbReference>
<evidence type="ECO:0000313" key="3">
    <source>
        <dbReference type="Proteomes" id="UP001054857"/>
    </source>
</evidence>
<proteinExistence type="predicted"/>
<dbReference type="PROSITE" id="PS51698">
    <property type="entry name" value="U_BOX"/>
    <property type="match status" value="1"/>
</dbReference>
<protein>
    <recommendedName>
        <fullName evidence="1">U-box domain-containing protein</fullName>
    </recommendedName>
</protein>
<dbReference type="GO" id="GO:0016567">
    <property type="term" value="P:protein ubiquitination"/>
    <property type="evidence" value="ECO:0007669"/>
    <property type="project" value="InterPro"/>
</dbReference>
<feature type="domain" description="U-box" evidence="1">
    <location>
        <begin position="121"/>
        <end position="196"/>
    </location>
</feature>
<dbReference type="Proteomes" id="UP001054857">
    <property type="component" value="Unassembled WGS sequence"/>
</dbReference>
<dbReference type="Gene3D" id="3.30.40.10">
    <property type="entry name" value="Zinc/RING finger domain, C3HC4 (zinc finger)"/>
    <property type="match status" value="1"/>
</dbReference>
<organism evidence="2 3">
    <name type="scientific">Astrephomene gubernaculifera</name>
    <dbReference type="NCBI Taxonomy" id="47775"/>
    <lineage>
        <taxon>Eukaryota</taxon>
        <taxon>Viridiplantae</taxon>
        <taxon>Chlorophyta</taxon>
        <taxon>core chlorophytes</taxon>
        <taxon>Chlorophyceae</taxon>
        <taxon>CS clade</taxon>
        <taxon>Chlamydomonadales</taxon>
        <taxon>Astrephomenaceae</taxon>
        <taxon>Astrephomene</taxon>
    </lineage>
</organism>
<dbReference type="PANTHER" id="PTHR46573">
    <property type="entry name" value="WD REPEAT, SAM AND U-BOX DOMAIN-CONTAINING PROTEIN 1"/>
    <property type="match status" value="1"/>
</dbReference>
<dbReference type="EMBL" id="BMAR01000037">
    <property type="protein sequence ID" value="GFR50474.1"/>
    <property type="molecule type" value="Genomic_DNA"/>
</dbReference>
<dbReference type="InterPro" id="IPR013083">
    <property type="entry name" value="Znf_RING/FYVE/PHD"/>
</dbReference>
<name>A0AAD3DYQ3_9CHLO</name>
<dbReference type="InterPro" id="IPR052085">
    <property type="entry name" value="WD-SAM-U-box"/>
</dbReference>
<gene>
    <name evidence="2" type="ORF">Agub_g12527</name>
</gene>
<accession>A0AAD3DYQ3</accession>